<evidence type="ECO:0000256" key="4">
    <source>
        <dbReference type="ARBA" id="ARBA00023002"/>
    </source>
</evidence>
<dbReference type="CDD" id="cd09272">
    <property type="entry name" value="RNase_HI_RT_Ty1"/>
    <property type="match status" value="1"/>
</dbReference>
<evidence type="ECO:0000256" key="1">
    <source>
        <dbReference type="ARBA" id="ARBA00001974"/>
    </source>
</evidence>
<dbReference type="InterPro" id="IPR001834">
    <property type="entry name" value="CBR-like"/>
</dbReference>
<dbReference type="Pfam" id="PF07727">
    <property type="entry name" value="RVT_2"/>
    <property type="match status" value="1"/>
</dbReference>
<dbReference type="InterPro" id="IPR001433">
    <property type="entry name" value="OxRdtase_FAD/NAD-bd"/>
</dbReference>
<dbReference type="PANTHER" id="PTHR19370">
    <property type="entry name" value="NADH-CYTOCHROME B5 REDUCTASE"/>
    <property type="match status" value="1"/>
</dbReference>
<keyword evidence="6" id="KW-1133">Transmembrane helix</keyword>
<name>A0ABQ5AEK7_9ASTR</name>
<reference evidence="9" key="1">
    <citation type="journal article" date="2022" name="Int. J. Mol. Sci.">
        <title>Draft Genome of Tanacetum Coccineum: Genomic Comparison of Closely Related Tanacetum-Family Plants.</title>
        <authorList>
            <person name="Yamashiro T."/>
            <person name="Shiraishi A."/>
            <person name="Nakayama K."/>
            <person name="Satake H."/>
        </authorList>
    </citation>
    <scope>NUCLEOTIDE SEQUENCE</scope>
</reference>
<evidence type="ECO:0000256" key="2">
    <source>
        <dbReference type="ARBA" id="ARBA00022630"/>
    </source>
</evidence>
<dbReference type="EMBL" id="BQNB010012131">
    <property type="protein sequence ID" value="GJS99627.1"/>
    <property type="molecule type" value="Genomic_DNA"/>
</dbReference>
<evidence type="ECO:0000256" key="5">
    <source>
        <dbReference type="SAM" id="MobiDB-lite"/>
    </source>
</evidence>
<keyword evidence="3" id="KW-0274">FAD</keyword>
<comment type="caution">
    <text evidence="9">The sequence shown here is derived from an EMBL/GenBank/DDBJ whole genome shotgun (WGS) entry which is preliminary data.</text>
</comment>
<sequence>MFAGGTGITVIYQVMQTILKDPEDDTKMYVVYANWTEDDILLRNELDAWAEKYQDRVKVSIREGWKYSEGRSFGLEKRVRKEKKKKIFGVLITQNPAAVFRRSPEFAPSDRHDFWTEASLHIKEGFDRWDLDFEAWKFCFLPGQIASCLVIFFLSCSLFVAIYLDIDSKIMMIVGIINQLAGMGIKFEDEIQGLWLLGTLPDTWETFRTSLSNSTPDGVITMELAKGSILNKEMRRKSQGSSSHSDVLVTERQGRSKSRGPSNRGNHRSSSSKGKFADVECYHCHKKGHTMKFCRQLKKENKKKNYNNRKIIDMVNLAHDDSSWILDSGATYLFEFDTWMELVLHNVKHVPDMRLNIISTGLLDEDGYHKCSGNGLWKVTLGSLIVCKGKGIQVLHEKSEDLNEHFERQTRKKQNVFKVHNGGEYIGPLTRNVESMKFNIKDSTESRQLNGLDRSYTMKSIWKQPEGFQVKGKEDYVCRLQKSLYGLKQAPRQWYKKFESVIGKQGFRKTFSDHCVFFQRFGDDDFIILLLYTWGSKTNLGISDFPDRGCQEVAYFTRANTLRSAAAGLTWIKAKVVSSPLTPNFKLTDRRCPSLRRYYNKMVECHMPQRTSKFAAITFGNGKPMLVGYTDSDLAGNKDNMKSTSGYLMTFAGEAVSWQSMYYSPLHLKNSLFHKRTKHIDYPVSLIRDAFEDGMFELNKLIWDDNACDMLTKAVARGNS</sequence>
<dbReference type="GO" id="GO:0003964">
    <property type="term" value="F:RNA-directed DNA polymerase activity"/>
    <property type="evidence" value="ECO:0007669"/>
    <property type="project" value="UniProtKB-KW"/>
</dbReference>
<feature type="compositionally biased region" description="Polar residues" evidence="5">
    <location>
        <begin position="259"/>
        <end position="273"/>
    </location>
</feature>
<keyword evidence="9" id="KW-0548">Nucleotidyltransferase</keyword>
<accession>A0ABQ5AEK7</accession>
<evidence type="ECO:0000259" key="8">
    <source>
        <dbReference type="Pfam" id="PF07727"/>
    </source>
</evidence>
<comment type="cofactor">
    <cofactor evidence="1">
        <name>FAD</name>
        <dbReference type="ChEBI" id="CHEBI:57692"/>
    </cofactor>
</comment>
<dbReference type="Proteomes" id="UP001151760">
    <property type="component" value="Unassembled WGS sequence"/>
</dbReference>
<gene>
    <name evidence="9" type="ORF">Tco_0820797</name>
</gene>
<keyword evidence="4" id="KW-0560">Oxidoreductase</keyword>
<evidence type="ECO:0000256" key="6">
    <source>
        <dbReference type="SAM" id="Phobius"/>
    </source>
</evidence>
<organism evidence="9 10">
    <name type="scientific">Tanacetum coccineum</name>
    <dbReference type="NCBI Taxonomy" id="301880"/>
    <lineage>
        <taxon>Eukaryota</taxon>
        <taxon>Viridiplantae</taxon>
        <taxon>Streptophyta</taxon>
        <taxon>Embryophyta</taxon>
        <taxon>Tracheophyta</taxon>
        <taxon>Spermatophyta</taxon>
        <taxon>Magnoliopsida</taxon>
        <taxon>eudicotyledons</taxon>
        <taxon>Gunneridae</taxon>
        <taxon>Pentapetalae</taxon>
        <taxon>asterids</taxon>
        <taxon>campanulids</taxon>
        <taxon>Asterales</taxon>
        <taxon>Asteraceae</taxon>
        <taxon>Asteroideae</taxon>
        <taxon>Anthemideae</taxon>
        <taxon>Anthemidinae</taxon>
        <taxon>Tanacetum</taxon>
    </lineage>
</organism>
<feature type="region of interest" description="Disordered" evidence="5">
    <location>
        <begin position="233"/>
        <end position="273"/>
    </location>
</feature>
<keyword evidence="9" id="KW-0808">Transferase</keyword>
<dbReference type="Pfam" id="PF14223">
    <property type="entry name" value="Retrotran_gag_2"/>
    <property type="match status" value="1"/>
</dbReference>
<dbReference type="PANTHER" id="PTHR19370:SF185">
    <property type="entry name" value="NADH-CYTOCHROME B5 REDUCTASE"/>
    <property type="match status" value="1"/>
</dbReference>
<evidence type="ECO:0000256" key="3">
    <source>
        <dbReference type="ARBA" id="ARBA00022827"/>
    </source>
</evidence>
<feature type="transmembrane region" description="Helical" evidence="6">
    <location>
        <begin position="138"/>
        <end position="164"/>
    </location>
</feature>
<feature type="domain" description="Reverse transcriptase Ty1/copia-type" evidence="8">
    <location>
        <begin position="462"/>
        <end position="532"/>
    </location>
</feature>
<dbReference type="Gene3D" id="3.40.50.80">
    <property type="entry name" value="Nucleotide-binding domain of ferredoxin-NADP reductase (FNR) module"/>
    <property type="match status" value="1"/>
</dbReference>
<protein>
    <submittedName>
        <fullName evidence="9">RNA-directed DNA polymerase</fullName>
    </submittedName>
</protein>
<keyword evidence="2" id="KW-0285">Flavoprotein</keyword>
<evidence type="ECO:0000259" key="7">
    <source>
        <dbReference type="Pfam" id="PF00175"/>
    </source>
</evidence>
<keyword evidence="10" id="KW-1185">Reference proteome</keyword>
<feature type="domain" description="Oxidoreductase FAD/NAD(P)-binding" evidence="7">
    <location>
        <begin position="1"/>
        <end position="81"/>
    </location>
</feature>
<keyword evidence="9" id="KW-0695">RNA-directed DNA polymerase</keyword>
<dbReference type="InterPro" id="IPR039261">
    <property type="entry name" value="FNR_nucleotide-bd"/>
</dbReference>
<evidence type="ECO:0000313" key="10">
    <source>
        <dbReference type="Proteomes" id="UP001151760"/>
    </source>
</evidence>
<reference evidence="9" key="2">
    <citation type="submission" date="2022-01" db="EMBL/GenBank/DDBJ databases">
        <authorList>
            <person name="Yamashiro T."/>
            <person name="Shiraishi A."/>
            <person name="Satake H."/>
            <person name="Nakayama K."/>
        </authorList>
    </citation>
    <scope>NUCLEOTIDE SEQUENCE</scope>
</reference>
<keyword evidence="6" id="KW-0812">Transmembrane</keyword>
<keyword evidence="6" id="KW-0472">Membrane</keyword>
<dbReference type="Pfam" id="PF00175">
    <property type="entry name" value="NAD_binding_1"/>
    <property type="match status" value="1"/>
</dbReference>
<evidence type="ECO:0000313" key="9">
    <source>
        <dbReference type="EMBL" id="GJS99627.1"/>
    </source>
</evidence>
<proteinExistence type="predicted"/>
<dbReference type="InterPro" id="IPR013103">
    <property type="entry name" value="RVT_2"/>
</dbReference>
<dbReference type="SUPFAM" id="SSF52343">
    <property type="entry name" value="Ferredoxin reductase-like, C-terminal NADP-linked domain"/>
    <property type="match status" value="1"/>
</dbReference>